<evidence type="ECO:0000259" key="1">
    <source>
        <dbReference type="Pfam" id="PF18739"/>
    </source>
</evidence>
<dbReference type="AlphaFoldDB" id="A0A2T1LT77"/>
<proteinExistence type="predicted"/>
<feature type="domain" description="Apea-like HEPN" evidence="1">
    <location>
        <begin position="362"/>
        <end position="517"/>
    </location>
</feature>
<dbReference type="Proteomes" id="UP000239001">
    <property type="component" value="Unassembled WGS sequence"/>
</dbReference>
<evidence type="ECO:0000313" key="3">
    <source>
        <dbReference type="EMBL" id="PSF33319.1"/>
    </source>
</evidence>
<evidence type="ECO:0000259" key="2">
    <source>
        <dbReference type="Pfam" id="PF18862"/>
    </source>
</evidence>
<protein>
    <submittedName>
        <fullName evidence="3">Uncharacterized protein</fullName>
    </submittedName>
</protein>
<feature type="domain" description="ApeA N-terminal" evidence="2">
    <location>
        <begin position="5"/>
        <end position="332"/>
    </location>
</feature>
<reference evidence="3 4" key="1">
    <citation type="submission" date="2018-03" db="EMBL/GenBank/DDBJ databases">
        <title>The ancient ancestry and fast evolution of plastids.</title>
        <authorList>
            <person name="Moore K.R."/>
            <person name="Magnabosco C."/>
            <person name="Momper L."/>
            <person name="Gold D.A."/>
            <person name="Bosak T."/>
            <person name="Fournier G.P."/>
        </authorList>
    </citation>
    <scope>NUCLEOTIDE SEQUENCE [LARGE SCALE GENOMIC DNA]</scope>
    <source>
        <strain evidence="3 4">CCALA 016</strain>
    </source>
</reference>
<dbReference type="OrthoDB" id="583640at2"/>
<sequence>MQSFEKDGIWFLPETPDKERFGRIKFYPNQPPKLDLVGELKDLNLQEKFNKPQEFPIIHGYLIGNNGISEKITLYNCYQPISLTTGIETNTIYADFILQGHHFISLDEFITDEVIVSFYHLEEWINLPNLKIEGILSNLSASTFQEIKIIQNIMETLEIGTLLDCSINLIDIPTFEPHKLALTNFLGLKANQIYLIDRKKILIKSKQFRNFKYYIKIIELLQEFFTFASGNIIYPSSLESYILVPEERVVSIDLLKSLKSEKMIQTDIDSKISEPNNKKQVIIQKMETPIKINIFYQTFDSLDRQNNNFQQTKVLFYFNNIQEQSNIILKNWEINRDQLSSIIELYLRLIYLPLRHINDWFLTLAQSIEGFHRIDYEGRYCDEETFEKIKTKLKDTFLTEFKKYNIGQSYHKSLLNKINYWNEYSLKERLEDLFSNEDFYKCLPDNFFIDSQEQEKFVKQVRDTRGSLTHPDSNTSDKKIKKKNKHIVTGQDLEKIVYKLKIILEACLLKQLGLDSSQVKTILSQKYKFG</sequence>
<dbReference type="InterPro" id="IPR041223">
    <property type="entry name" value="ApeA_NTD"/>
</dbReference>
<keyword evidence="4" id="KW-1185">Reference proteome</keyword>
<dbReference type="Pfam" id="PF18739">
    <property type="entry name" value="HEPN_Apea"/>
    <property type="match status" value="1"/>
</dbReference>
<dbReference type="InterPro" id="IPR041229">
    <property type="entry name" value="HEPN_Apea"/>
</dbReference>
<dbReference type="RefSeq" id="WP_106458722.1">
    <property type="nucleotide sequence ID" value="NZ_PXOH01000031.1"/>
</dbReference>
<evidence type="ECO:0000313" key="4">
    <source>
        <dbReference type="Proteomes" id="UP000239001"/>
    </source>
</evidence>
<gene>
    <name evidence="3" type="ORF">C7H19_20180</name>
</gene>
<organism evidence="3 4">
    <name type="scientific">Aphanothece hegewaldii CCALA 016</name>
    <dbReference type="NCBI Taxonomy" id="2107694"/>
    <lineage>
        <taxon>Bacteria</taxon>
        <taxon>Bacillati</taxon>
        <taxon>Cyanobacteriota</taxon>
        <taxon>Cyanophyceae</taxon>
        <taxon>Oscillatoriophycideae</taxon>
        <taxon>Chroococcales</taxon>
        <taxon>Aphanothecaceae</taxon>
        <taxon>Aphanothece</taxon>
    </lineage>
</organism>
<accession>A0A2T1LT77</accession>
<reference evidence="3 4" key="2">
    <citation type="submission" date="2018-03" db="EMBL/GenBank/DDBJ databases">
        <authorList>
            <person name="Keele B.F."/>
        </authorList>
    </citation>
    <scope>NUCLEOTIDE SEQUENCE [LARGE SCALE GENOMIC DNA]</scope>
    <source>
        <strain evidence="3 4">CCALA 016</strain>
    </source>
</reference>
<dbReference type="Pfam" id="PF18862">
    <property type="entry name" value="ApeA_NTD1"/>
    <property type="match status" value="1"/>
</dbReference>
<dbReference type="EMBL" id="PXOH01000031">
    <property type="protein sequence ID" value="PSF33319.1"/>
    <property type="molecule type" value="Genomic_DNA"/>
</dbReference>
<name>A0A2T1LT77_9CHRO</name>
<comment type="caution">
    <text evidence="3">The sequence shown here is derived from an EMBL/GenBank/DDBJ whole genome shotgun (WGS) entry which is preliminary data.</text>
</comment>